<comment type="caution">
    <text evidence="6">The sequence shown here is derived from an EMBL/GenBank/DDBJ whole genome shotgun (WGS) entry which is preliminary data.</text>
</comment>
<organism evidence="6 7">
    <name type="scientific">Blautia stercoris</name>
    <dbReference type="NCBI Taxonomy" id="871664"/>
    <lineage>
        <taxon>Bacteria</taxon>
        <taxon>Bacillati</taxon>
        <taxon>Bacillota</taxon>
        <taxon>Clostridia</taxon>
        <taxon>Lachnospirales</taxon>
        <taxon>Lachnospiraceae</taxon>
        <taxon>Blautia</taxon>
    </lineage>
</organism>
<keyword evidence="2 3" id="KW-0175">Coiled coil</keyword>
<feature type="compositionally biased region" description="Acidic residues" evidence="4">
    <location>
        <begin position="362"/>
        <end position="383"/>
    </location>
</feature>
<accession>A0ABR7P9T8</accession>
<gene>
    <name evidence="6" type="ORF">H8712_05320</name>
</gene>
<dbReference type="InterPro" id="IPR050465">
    <property type="entry name" value="UPF0194_transport"/>
</dbReference>
<evidence type="ECO:0000313" key="6">
    <source>
        <dbReference type="EMBL" id="MBC8628037.1"/>
    </source>
</evidence>
<keyword evidence="5" id="KW-0472">Membrane</keyword>
<dbReference type="Proteomes" id="UP000661649">
    <property type="component" value="Unassembled WGS sequence"/>
</dbReference>
<sequence length="653" mass="73295">MHKKIKLALIIVASVTVIGTGIWFGVQKFNRTKVEVYRVEELKQMIWGESSSLEGIITSNVSQKVQLSENQIVQEVFVQEGQEVKEGTPLLSYDMTLVHINLETEKLNNQQLQIKKKGLEDTLAKIKKKKVTNTALNTEYQLTFLSHSDNSEWAEEPSNQPENPEQSGNLGEVENPDQSENPDNPDKPENPETPENPDKPENPEKPETPEKPDTPEPSETEAEVYEKLYGDITLESRPNGKTENAKPYKGDGTKEEPYRYLCKEGVLVQGAFLNQLAGFTTKDETEEKAAKHCILEVRTGDKPDGVLLAAIYLNGEKIKEPLEAGKWYKTSLGKYDVVLDDNKNQGEDKPDNNKADNKADNSEEQDPSNEWNPDENPDEEIQNPSDEFLEDMEFTEAVPQEAIIDGYTKEEKEKAITETNAEIRTVKLDIKSSDLKIAQIEKELENQEVKSTINGVVKKVGDKDKGQTDGEAFLEIQSTQGIYVKGMVDEYQREKLKVGSQISGTAYESGVSFEAEVKEISTYPVSSKYSNSNNSALSYYSFTAYIQDVQGLKNQESVSMELPAEEMDASGIYLNREYVREKDGEDFVYKEENGRLVKQPVKTGKIFYGMVEIKSGITEEDFIAFPYGKKVKEGASVKEISAEDAYNMYGGLG</sequence>
<evidence type="ECO:0000256" key="3">
    <source>
        <dbReference type="SAM" id="Coils"/>
    </source>
</evidence>
<dbReference type="RefSeq" id="WP_187558381.1">
    <property type="nucleotide sequence ID" value="NZ_JACRTP010000002.1"/>
</dbReference>
<dbReference type="Gene3D" id="2.40.420.20">
    <property type="match status" value="1"/>
</dbReference>
<proteinExistence type="predicted"/>
<evidence type="ECO:0000256" key="5">
    <source>
        <dbReference type="SAM" id="Phobius"/>
    </source>
</evidence>
<protein>
    <recommendedName>
        <fullName evidence="8">HlyD family efflux transporter periplasmic adaptor subunit</fullName>
    </recommendedName>
</protein>
<feature type="region of interest" description="Disordered" evidence="4">
    <location>
        <begin position="149"/>
        <end position="254"/>
    </location>
</feature>
<evidence type="ECO:0000256" key="1">
    <source>
        <dbReference type="ARBA" id="ARBA00004196"/>
    </source>
</evidence>
<evidence type="ECO:0000313" key="7">
    <source>
        <dbReference type="Proteomes" id="UP000661649"/>
    </source>
</evidence>
<feature type="compositionally biased region" description="Low complexity" evidence="4">
    <location>
        <begin position="156"/>
        <end position="167"/>
    </location>
</feature>
<dbReference type="PANTHER" id="PTHR32347:SF14">
    <property type="entry name" value="EFFLUX SYSTEM COMPONENT YKNX-RELATED"/>
    <property type="match status" value="1"/>
</dbReference>
<evidence type="ECO:0008006" key="8">
    <source>
        <dbReference type="Google" id="ProtNLM"/>
    </source>
</evidence>
<dbReference type="PANTHER" id="PTHR32347">
    <property type="entry name" value="EFFLUX SYSTEM COMPONENT YKNX-RELATED"/>
    <property type="match status" value="1"/>
</dbReference>
<reference evidence="6 7" key="1">
    <citation type="submission" date="2020-08" db="EMBL/GenBank/DDBJ databases">
        <title>Genome public.</title>
        <authorList>
            <person name="Liu C."/>
            <person name="Sun Q."/>
        </authorList>
    </citation>
    <scope>NUCLEOTIDE SEQUENCE [LARGE SCALE GENOMIC DNA]</scope>
    <source>
        <strain evidence="6 7">3_YM_SP_D4_24.mj</strain>
    </source>
</reference>
<comment type="subcellular location">
    <subcellularLocation>
        <location evidence="1">Cell envelope</location>
    </subcellularLocation>
</comment>
<feature type="compositionally biased region" description="Basic and acidic residues" evidence="4">
    <location>
        <begin position="238"/>
        <end position="254"/>
    </location>
</feature>
<name>A0ABR7P9T8_9FIRM</name>
<keyword evidence="5" id="KW-1133">Transmembrane helix</keyword>
<feature type="coiled-coil region" evidence="3">
    <location>
        <begin position="102"/>
        <end position="129"/>
    </location>
</feature>
<keyword evidence="5" id="KW-0812">Transmembrane</keyword>
<feature type="coiled-coil region" evidence="3">
    <location>
        <begin position="409"/>
        <end position="450"/>
    </location>
</feature>
<feature type="region of interest" description="Disordered" evidence="4">
    <location>
        <begin position="340"/>
        <end position="383"/>
    </location>
</feature>
<evidence type="ECO:0000256" key="4">
    <source>
        <dbReference type="SAM" id="MobiDB-lite"/>
    </source>
</evidence>
<feature type="compositionally biased region" description="Basic and acidic residues" evidence="4">
    <location>
        <begin position="184"/>
        <end position="214"/>
    </location>
</feature>
<keyword evidence="7" id="KW-1185">Reference proteome</keyword>
<feature type="compositionally biased region" description="Basic and acidic residues" evidence="4">
    <location>
        <begin position="340"/>
        <end position="361"/>
    </location>
</feature>
<evidence type="ECO:0000256" key="2">
    <source>
        <dbReference type="ARBA" id="ARBA00023054"/>
    </source>
</evidence>
<dbReference type="EMBL" id="JACRTP010000002">
    <property type="protein sequence ID" value="MBC8628037.1"/>
    <property type="molecule type" value="Genomic_DNA"/>
</dbReference>
<feature type="transmembrane region" description="Helical" evidence="5">
    <location>
        <begin position="7"/>
        <end position="26"/>
    </location>
</feature>